<accession>A0ABN2KEI5</accession>
<sequence length="93" mass="10259">MRRVMVGLRSEVTRNDPDCTRGSREPGDDTYVVVIVANMIAIVHGVSSVVKPWPARECAALRAWERRRRGAAILWAGSRVGCALSEIQCHGLD</sequence>
<dbReference type="Proteomes" id="UP001501057">
    <property type="component" value="Unassembled WGS sequence"/>
</dbReference>
<name>A0ABN2KEI5_9ACTN</name>
<proteinExistence type="predicted"/>
<protein>
    <submittedName>
        <fullName evidence="2">Uncharacterized protein</fullName>
    </submittedName>
</protein>
<organism evidence="2 3">
    <name type="scientific">Aeromicrobium alkaliterrae</name>
    <dbReference type="NCBI Taxonomy" id="302168"/>
    <lineage>
        <taxon>Bacteria</taxon>
        <taxon>Bacillati</taxon>
        <taxon>Actinomycetota</taxon>
        <taxon>Actinomycetes</taxon>
        <taxon>Propionibacteriales</taxon>
        <taxon>Nocardioidaceae</taxon>
        <taxon>Aeromicrobium</taxon>
    </lineage>
</organism>
<dbReference type="EMBL" id="BAAAME010000014">
    <property type="protein sequence ID" value="GAA1754133.1"/>
    <property type="molecule type" value="Genomic_DNA"/>
</dbReference>
<feature type="compositionally biased region" description="Basic and acidic residues" evidence="1">
    <location>
        <begin position="11"/>
        <end position="27"/>
    </location>
</feature>
<reference evidence="2 3" key="1">
    <citation type="journal article" date="2019" name="Int. J. Syst. Evol. Microbiol.">
        <title>The Global Catalogue of Microorganisms (GCM) 10K type strain sequencing project: providing services to taxonomists for standard genome sequencing and annotation.</title>
        <authorList>
            <consortium name="The Broad Institute Genomics Platform"/>
            <consortium name="The Broad Institute Genome Sequencing Center for Infectious Disease"/>
            <person name="Wu L."/>
            <person name="Ma J."/>
        </authorList>
    </citation>
    <scope>NUCLEOTIDE SEQUENCE [LARGE SCALE GENOMIC DNA]</scope>
    <source>
        <strain evidence="2 3">JCM 13518</strain>
    </source>
</reference>
<comment type="caution">
    <text evidence="2">The sequence shown here is derived from an EMBL/GenBank/DDBJ whole genome shotgun (WGS) entry which is preliminary data.</text>
</comment>
<feature type="region of interest" description="Disordered" evidence="1">
    <location>
        <begin position="1"/>
        <end position="27"/>
    </location>
</feature>
<evidence type="ECO:0000256" key="1">
    <source>
        <dbReference type="SAM" id="MobiDB-lite"/>
    </source>
</evidence>
<evidence type="ECO:0000313" key="3">
    <source>
        <dbReference type="Proteomes" id="UP001501057"/>
    </source>
</evidence>
<evidence type="ECO:0000313" key="2">
    <source>
        <dbReference type="EMBL" id="GAA1754133.1"/>
    </source>
</evidence>
<gene>
    <name evidence="2" type="ORF">GCM10009710_36950</name>
</gene>
<keyword evidence="3" id="KW-1185">Reference proteome</keyword>